<dbReference type="InterPro" id="IPR036388">
    <property type="entry name" value="WH-like_DNA-bd_sf"/>
</dbReference>
<dbReference type="RefSeq" id="WP_158097286.1">
    <property type="nucleotide sequence ID" value="NZ_JAUDCK010000009.1"/>
</dbReference>
<dbReference type="Gene3D" id="3.40.50.10490">
    <property type="entry name" value="Glucose-6-phosphate isomerase like protein, domain 1"/>
    <property type="match status" value="1"/>
</dbReference>
<reference evidence="7" key="1">
    <citation type="submission" date="2023-06" db="EMBL/GenBank/DDBJ databases">
        <title>Identification and characterization of horizontal gene transfer across gut microbiota members of farm animals based on homology search.</title>
        <authorList>
            <person name="Zeman M."/>
            <person name="Kubasova T."/>
            <person name="Jahodarova E."/>
            <person name="Nykrynova M."/>
            <person name="Rychlik I."/>
        </authorList>
    </citation>
    <scope>NUCLEOTIDE SEQUENCE [LARGE SCALE GENOMIC DNA]</scope>
    <source>
        <strain evidence="7">ET341</strain>
    </source>
</reference>
<dbReference type="SUPFAM" id="SSF53697">
    <property type="entry name" value="SIS domain"/>
    <property type="match status" value="1"/>
</dbReference>
<dbReference type="PROSITE" id="PS51071">
    <property type="entry name" value="HTH_RPIR"/>
    <property type="match status" value="1"/>
</dbReference>
<sequence length="278" mass="32752">MNIFAKIKNEHHFTEGEKIFAEYILNHPRDIVQCDVQDIAKKSYVSVSTIYRVVEKLGLSGFNQLKVQVSLQLDNYSHKDKEVDYNYPFQKHDTHHQIMEKMSSLYDQTIRSTIELIDLKVFLKVIQALYNANHIIIFSSIGNYFMAECFQQNMLELGLRIDVAKERYYQHWYAHSCQKGDVVMLISYAGRTPHMNEIVQILKEKGVTMILISSTIEIPFAKDVDYHLYFSPYEDSEEKIASFSSRISLQYLLDCIYASYFNRDYEKNLESRLKHYTD</sequence>
<accession>A0ABT7UH50</accession>
<comment type="caution">
    <text evidence="6">The sequence shown here is derived from an EMBL/GenBank/DDBJ whole genome shotgun (WGS) entry which is preliminary data.</text>
</comment>
<dbReference type="EMBL" id="JAUDCK010000009">
    <property type="protein sequence ID" value="MDM8195459.1"/>
    <property type="molecule type" value="Genomic_DNA"/>
</dbReference>
<organism evidence="6 7">
    <name type="scientific">Massilimicrobiota timonensis</name>
    <dbReference type="NCBI Taxonomy" id="1776392"/>
    <lineage>
        <taxon>Bacteria</taxon>
        <taxon>Bacillati</taxon>
        <taxon>Bacillota</taxon>
        <taxon>Erysipelotrichia</taxon>
        <taxon>Erysipelotrichales</taxon>
        <taxon>Erysipelotrichaceae</taxon>
        <taxon>Massilimicrobiota</taxon>
    </lineage>
</organism>
<evidence type="ECO:0000313" key="7">
    <source>
        <dbReference type="Proteomes" id="UP001529275"/>
    </source>
</evidence>
<protein>
    <submittedName>
        <fullName evidence="6">MurR/RpiR family transcriptional regulator</fullName>
    </submittedName>
</protein>
<dbReference type="PROSITE" id="PS51464">
    <property type="entry name" value="SIS"/>
    <property type="match status" value="1"/>
</dbReference>
<name>A0ABT7UH50_9FIRM</name>
<evidence type="ECO:0000256" key="3">
    <source>
        <dbReference type="ARBA" id="ARBA00023163"/>
    </source>
</evidence>
<dbReference type="InterPro" id="IPR047640">
    <property type="entry name" value="RpiR-like"/>
</dbReference>
<dbReference type="InterPro" id="IPR046348">
    <property type="entry name" value="SIS_dom_sf"/>
</dbReference>
<dbReference type="PANTHER" id="PTHR30514">
    <property type="entry name" value="GLUCOKINASE"/>
    <property type="match status" value="1"/>
</dbReference>
<dbReference type="Gene3D" id="1.10.10.10">
    <property type="entry name" value="Winged helix-like DNA-binding domain superfamily/Winged helix DNA-binding domain"/>
    <property type="match status" value="1"/>
</dbReference>
<feature type="domain" description="SIS" evidence="5">
    <location>
        <begin position="125"/>
        <end position="266"/>
    </location>
</feature>
<keyword evidence="7" id="KW-1185">Reference proteome</keyword>
<dbReference type="InterPro" id="IPR035472">
    <property type="entry name" value="RpiR-like_SIS"/>
</dbReference>
<gene>
    <name evidence="6" type="ORF">QUV98_03890</name>
</gene>
<keyword evidence="1" id="KW-0805">Transcription regulation</keyword>
<dbReference type="SUPFAM" id="SSF46689">
    <property type="entry name" value="Homeodomain-like"/>
    <property type="match status" value="1"/>
</dbReference>
<dbReference type="Pfam" id="PF01380">
    <property type="entry name" value="SIS"/>
    <property type="match status" value="1"/>
</dbReference>
<keyword evidence="3" id="KW-0804">Transcription</keyword>
<dbReference type="PANTHER" id="PTHR30514:SF10">
    <property type="entry name" value="MURR_RPIR FAMILY TRANSCRIPTIONAL REGULATOR"/>
    <property type="match status" value="1"/>
</dbReference>
<evidence type="ECO:0000313" key="6">
    <source>
        <dbReference type="EMBL" id="MDM8195459.1"/>
    </source>
</evidence>
<evidence type="ECO:0000259" key="5">
    <source>
        <dbReference type="PROSITE" id="PS51464"/>
    </source>
</evidence>
<dbReference type="PROSITE" id="PS00356">
    <property type="entry name" value="HTH_LACI_1"/>
    <property type="match status" value="1"/>
</dbReference>
<dbReference type="InterPro" id="IPR001347">
    <property type="entry name" value="SIS_dom"/>
</dbReference>
<keyword evidence="2" id="KW-0238">DNA-binding</keyword>
<dbReference type="CDD" id="cd05013">
    <property type="entry name" value="SIS_RpiR"/>
    <property type="match status" value="1"/>
</dbReference>
<dbReference type="Pfam" id="PF01418">
    <property type="entry name" value="HTH_6"/>
    <property type="match status" value="1"/>
</dbReference>
<dbReference type="InterPro" id="IPR000281">
    <property type="entry name" value="HTH_RpiR"/>
</dbReference>
<dbReference type="Proteomes" id="UP001529275">
    <property type="component" value="Unassembled WGS sequence"/>
</dbReference>
<evidence type="ECO:0000256" key="1">
    <source>
        <dbReference type="ARBA" id="ARBA00023015"/>
    </source>
</evidence>
<feature type="domain" description="HTH rpiR-type" evidence="4">
    <location>
        <begin position="1"/>
        <end position="76"/>
    </location>
</feature>
<evidence type="ECO:0000256" key="2">
    <source>
        <dbReference type="ARBA" id="ARBA00023125"/>
    </source>
</evidence>
<proteinExistence type="predicted"/>
<dbReference type="InterPro" id="IPR009057">
    <property type="entry name" value="Homeodomain-like_sf"/>
</dbReference>
<evidence type="ECO:0000259" key="4">
    <source>
        <dbReference type="PROSITE" id="PS51071"/>
    </source>
</evidence>